<dbReference type="STRING" id="796620.VIBC2010_10407"/>
<accession>E3BFL6</accession>
<keyword evidence="4" id="KW-0732">Signal</keyword>
<dbReference type="MEROPS" id="C40.006"/>
<evidence type="ECO:0000313" key="11">
    <source>
        <dbReference type="EMBL" id="EFP98194.1"/>
    </source>
</evidence>
<comment type="caution">
    <text evidence="11">The sequence shown here is derived from an EMBL/GenBank/DDBJ whole genome shotgun (WGS) entry which is preliminary data.</text>
</comment>
<keyword evidence="5" id="KW-0378">Hydrolase</keyword>
<evidence type="ECO:0000256" key="5">
    <source>
        <dbReference type="ARBA" id="ARBA00022801"/>
    </source>
</evidence>
<dbReference type="GO" id="GO:0008234">
    <property type="term" value="F:cysteine-type peptidase activity"/>
    <property type="evidence" value="ECO:0007669"/>
    <property type="project" value="UniProtKB-KW"/>
</dbReference>
<evidence type="ECO:0000256" key="7">
    <source>
        <dbReference type="ARBA" id="ARBA00023136"/>
    </source>
</evidence>
<evidence type="ECO:0000256" key="6">
    <source>
        <dbReference type="ARBA" id="ARBA00022807"/>
    </source>
</evidence>
<dbReference type="EMBL" id="AEIU01000022">
    <property type="protein sequence ID" value="EFP98194.1"/>
    <property type="molecule type" value="Genomic_DNA"/>
</dbReference>
<dbReference type="Proteomes" id="UP000002943">
    <property type="component" value="Unassembled WGS sequence"/>
</dbReference>
<keyword evidence="9" id="KW-0449">Lipoprotein</keyword>
<dbReference type="PANTHER" id="PTHR47360">
    <property type="entry name" value="MUREIN DD-ENDOPEPTIDASE MEPS/MUREIN LD-CARBOXYPEPTIDASE"/>
    <property type="match status" value="1"/>
</dbReference>
<sequence length="171" mass="19418">MLTTQIIKAFSISLLGTMVMGCSTSQPKSFNINALPLTTTEMKHRSVLMEAYDNWKGVPYLYGGQTRQGVDCSALVQTFFKQNFAYHLPRTTRTQSKVGHSITPFDKKEVGDLLFFKITRKSRHVGIYIGHQQFIHASQSKGVIISRLDNPYWSNKLWQIRRVSISVSATD</sequence>
<dbReference type="PANTHER" id="PTHR47360:SF3">
    <property type="entry name" value="MUREIN DD-ENDOPEPTIDASE MEPS_MUREIN LD-CARBOXYPEPTIDASE"/>
    <property type="match status" value="1"/>
</dbReference>
<protein>
    <recommendedName>
        <fullName evidence="10">NlpC/P60 domain-containing protein</fullName>
    </recommendedName>
</protein>
<dbReference type="GO" id="GO:0016020">
    <property type="term" value="C:membrane"/>
    <property type="evidence" value="ECO:0007669"/>
    <property type="project" value="UniProtKB-SubCell"/>
</dbReference>
<evidence type="ECO:0000256" key="1">
    <source>
        <dbReference type="ARBA" id="ARBA00004635"/>
    </source>
</evidence>
<evidence type="ECO:0000256" key="4">
    <source>
        <dbReference type="ARBA" id="ARBA00022729"/>
    </source>
</evidence>
<keyword evidence="3" id="KW-0645">Protease</keyword>
<feature type="domain" description="NlpC/P60" evidence="10">
    <location>
        <begin position="42"/>
        <end position="164"/>
    </location>
</feature>
<dbReference type="Gene3D" id="3.90.1720.10">
    <property type="entry name" value="endopeptidase domain like (from Nostoc punctiforme)"/>
    <property type="match status" value="1"/>
</dbReference>
<comment type="similarity">
    <text evidence="2">Belongs to the peptidase C40 family.</text>
</comment>
<dbReference type="PROSITE" id="PS51935">
    <property type="entry name" value="NLPC_P60"/>
    <property type="match status" value="1"/>
</dbReference>
<evidence type="ECO:0000256" key="8">
    <source>
        <dbReference type="ARBA" id="ARBA00023139"/>
    </source>
</evidence>
<organism evidence="11 12">
    <name type="scientific">Vibrio caribbeanicus ATCC BAA-2122</name>
    <dbReference type="NCBI Taxonomy" id="796620"/>
    <lineage>
        <taxon>Bacteria</taxon>
        <taxon>Pseudomonadati</taxon>
        <taxon>Pseudomonadota</taxon>
        <taxon>Gammaproteobacteria</taxon>
        <taxon>Vibrionales</taxon>
        <taxon>Vibrionaceae</taxon>
        <taxon>Vibrio</taxon>
    </lineage>
</organism>
<proteinExistence type="inferred from homology"/>
<keyword evidence="7" id="KW-0472">Membrane</keyword>
<keyword evidence="8" id="KW-0564">Palmitate</keyword>
<evidence type="ECO:0000259" key="10">
    <source>
        <dbReference type="PROSITE" id="PS51935"/>
    </source>
</evidence>
<reference evidence="11 12" key="1">
    <citation type="journal article" date="2012" name="Int. J. Syst. Evol. Microbiol.">
        <title>Vibrio caribbeanicus sp. nov., isolated from the marine sponge Scleritoderma cyanea.</title>
        <authorList>
            <person name="Hoffmann M."/>
            <person name="Monday S.R."/>
            <person name="Allard M.W."/>
            <person name="Strain E.A."/>
            <person name="Whittaker P."/>
            <person name="Naum M."/>
            <person name="McCarthy P.J."/>
            <person name="Lopez J.V."/>
            <person name="Fischer M."/>
            <person name="Brown E.W."/>
        </authorList>
    </citation>
    <scope>NUCLEOTIDE SEQUENCE [LARGE SCALE GENOMIC DNA]</scope>
    <source>
        <strain evidence="11 12">ATCC BAA-2122</strain>
    </source>
</reference>
<name>E3BFL6_9VIBR</name>
<dbReference type="GO" id="GO:0006508">
    <property type="term" value="P:proteolysis"/>
    <property type="evidence" value="ECO:0007669"/>
    <property type="project" value="UniProtKB-KW"/>
</dbReference>
<evidence type="ECO:0000256" key="2">
    <source>
        <dbReference type="ARBA" id="ARBA00007074"/>
    </source>
</evidence>
<evidence type="ECO:0000256" key="3">
    <source>
        <dbReference type="ARBA" id="ARBA00022670"/>
    </source>
</evidence>
<comment type="subcellular location">
    <subcellularLocation>
        <location evidence="1">Membrane</location>
        <topology evidence="1">Lipid-anchor</topology>
    </subcellularLocation>
</comment>
<dbReference type="InterPro" id="IPR038765">
    <property type="entry name" value="Papain-like_cys_pep_sf"/>
</dbReference>
<dbReference type="eggNOG" id="COG0791">
    <property type="taxonomic scope" value="Bacteria"/>
</dbReference>
<dbReference type="SUPFAM" id="SSF54001">
    <property type="entry name" value="Cysteine proteinases"/>
    <property type="match status" value="1"/>
</dbReference>
<dbReference type="Pfam" id="PF00877">
    <property type="entry name" value="NLPC_P60"/>
    <property type="match status" value="1"/>
</dbReference>
<gene>
    <name evidence="11" type="ORF">VIBC2010_10407</name>
</gene>
<evidence type="ECO:0000313" key="12">
    <source>
        <dbReference type="Proteomes" id="UP000002943"/>
    </source>
</evidence>
<keyword evidence="6" id="KW-0788">Thiol protease</keyword>
<dbReference type="InterPro" id="IPR000064">
    <property type="entry name" value="NLP_P60_dom"/>
</dbReference>
<dbReference type="InterPro" id="IPR052062">
    <property type="entry name" value="Murein_DD/LD_carboxypeptidase"/>
</dbReference>
<keyword evidence="12" id="KW-1185">Reference proteome</keyword>
<evidence type="ECO:0000256" key="9">
    <source>
        <dbReference type="ARBA" id="ARBA00023288"/>
    </source>
</evidence>
<dbReference type="AlphaFoldDB" id="E3BFL6"/>